<evidence type="ECO:0000313" key="7">
    <source>
        <dbReference type="EMBL" id="GAA4079627.1"/>
    </source>
</evidence>
<dbReference type="Pfam" id="PF00027">
    <property type="entry name" value="cNMP_binding"/>
    <property type="match status" value="1"/>
</dbReference>
<dbReference type="CDD" id="cd00092">
    <property type="entry name" value="HTH_CRP"/>
    <property type="match status" value="1"/>
</dbReference>
<dbReference type="SMART" id="SM00100">
    <property type="entry name" value="cNMP"/>
    <property type="match status" value="1"/>
</dbReference>
<dbReference type="InterPro" id="IPR014710">
    <property type="entry name" value="RmlC-like_jellyroll"/>
</dbReference>
<dbReference type="InterPro" id="IPR000595">
    <property type="entry name" value="cNMP-bd_dom"/>
</dbReference>
<dbReference type="Gene3D" id="2.60.120.10">
    <property type="entry name" value="Jelly Rolls"/>
    <property type="match status" value="1"/>
</dbReference>
<dbReference type="InterPro" id="IPR036388">
    <property type="entry name" value="WH-like_DNA-bd_sf"/>
</dbReference>
<evidence type="ECO:0000259" key="5">
    <source>
        <dbReference type="PROSITE" id="PS50042"/>
    </source>
</evidence>
<keyword evidence="2" id="KW-0238">DNA-binding</keyword>
<dbReference type="PROSITE" id="PS50042">
    <property type="entry name" value="CNMP_BINDING_3"/>
    <property type="match status" value="1"/>
</dbReference>
<dbReference type="Proteomes" id="UP001501734">
    <property type="component" value="Unassembled WGS sequence"/>
</dbReference>
<dbReference type="PANTHER" id="PTHR24567">
    <property type="entry name" value="CRP FAMILY TRANSCRIPTIONAL REGULATORY PROTEIN"/>
    <property type="match status" value="1"/>
</dbReference>
<dbReference type="PRINTS" id="PR00034">
    <property type="entry name" value="HTHCRP"/>
</dbReference>
<keyword evidence="8" id="KW-1185">Reference proteome</keyword>
<evidence type="ECO:0000256" key="4">
    <source>
        <dbReference type="ARBA" id="ARBA00023163"/>
    </source>
</evidence>
<protein>
    <submittedName>
        <fullName evidence="7">Crp/Fnr family transcriptional regulator</fullName>
    </submittedName>
</protein>
<sequence length="232" mass="26204">MSSHTQNESGHSMQACVQLVPIFNHLKNEQMSEVMNTVHSTQYQSGDHLFHAGDESDALYVVHTGKVRVYRLSEGGKEQLVRLLLPGDFTGELALFRESEHESYAEVIEDAQVCRISRSDLQGLLERYPSISLHVLNELASRLEQAEQQTTRVATEKVPVRLAHFFAELMPPFKNEAEIILPMSRKDLAAHLGTTPETVSRTLKSFEQVGYITQKGHKKIVIHDIDLMLVEV</sequence>
<dbReference type="CDD" id="cd00038">
    <property type="entry name" value="CAP_ED"/>
    <property type="match status" value="1"/>
</dbReference>
<dbReference type="Pfam" id="PF13545">
    <property type="entry name" value="HTH_Crp_2"/>
    <property type="match status" value="1"/>
</dbReference>
<evidence type="ECO:0000313" key="8">
    <source>
        <dbReference type="Proteomes" id="UP001501734"/>
    </source>
</evidence>
<evidence type="ECO:0000256" key="1">
    <source>
        <dbReference type="ARBA" id="ARBA00023015"/>
    </source>
</evidence>
<dbReference type="SUPFAM" id="SSF51206">
    <property type="entry name" value="cAMP-binding domain-like"/>
    <property type="match status" value="1"/>
</dbReference>
<proteinExistence type="predicted"/>
<dbReference type="PROSITE" id="PS51063">
    <property type="entry name" value="HTH_CRP_2"/>
    <property type="match status" value="1"/>
</dbReference>
<name>A0ABP7W2F7_9BACI</name>
<dbReference type="InterPro" id="IPR012318">
    <property type="entry name" value="HTH_CRP"/>
</dbReference>
<reference evidence="8" key="1">
    <citation type="journal article" date="2019" name="Int. J. Syst. Evol. Microbiol.">
        <title>The Global Catalogue of Microorganisms (GCM) 10K type strain sequencing project: providing services to taxonomists for standard genome sequencing and annotation.</title>
        <authorList>
            <consortium name="The Broad Institute Genomics Platform"/>
            <consortium name="The Broad Institute Genome Sequencing Center for Infectious Disease"/>
            <person name="Wu L."/>
            <person name="Ma J."/>
        </authorList>
    </citation>
    <scope>NUCLEOTIDE SEQUENCE [LARGE SCALE GENOMIC DNA]</scope>
    <source>
        <strain evidence="8">JCM 17250</strain>
    </source>
</reference>
<dbReference type="InterPro" id="IPR018490">
    <property type="entry name" value="cNMP-bd_dom_sf"/>
</dbReference>
<dbReference type="SUPFAM" id="SSF46785">
    <property type="entry name" value="Winged helix' DNA-binding domain"/>
    <property type="match status" value="1"/>
</dbReference>
<keyword evidence="3" id="KW-0010">Activator</keyword>
<accession>A0ABP7W2F7</accession>
<dbReference type="InterPro" id="IPR036390">
    <property type="entry name" value="WH_DNA-bd_sf"/>
</dbReference>
<evidence type="ECO:0000256" key="3">
    <source>
        <dbReference type="ARBA" id="ARBA00023159"/>
    </source>
</evidence>
<dbReference type="RefSeq" id="WP_344913761.1">
    <property type="nucleotide sequence ID" value="NZ_BAABDL010000141.1"/>
</dbReference>
<evidence type="ECO:0000259" key="6">
    <source>
        <dbReference type="PROSITE" id="PS51063"/>
    </source>
</evidence>
<gene>
    <name evidence="7" type="ORF">GCM10022410_24690</name>
</gene>
<keyword evidence="4" id="KW-0804">Transcription</keyword>
<evidence type="ECO:0000256" key="2">
    <source>
        <dbReference type="ARBA" id="ARBA00023125"/>
    </source>
</evidence>
<dbReference type="InterPro" id="IPR050397">
    <property type="entry name" value="Env_Response_Regulators"/>
</dbReference>
<feature type="domain" description="Cyclic nucleotide-binding" evidence="5">
    <location>
        <begin position="22"/>
        <end position="142"/>
    </location>
</feature>
<dbReference type="PANTHER" id="PTHR24567:SF28">
    <property type="entry name" value="LISTERIOLYSIN REGULATORY PROTEIN"/>
    <property type="match status" value="1"/>
</dbReference>
<organism evidence="7 8">
    <name type="scientific">Amphibacillus indicireducens</name>
    <dbReference type="NCBI Taxonomy" id="1076330"/>
    <lineage>
        <taxon>Bacteria</taxon>
        <taxon>Bacillati</taxon>
        <taxon>Bacillota</taxon>
        <taxon>Bacilli</taxon>
        <taxon>Bacillales</taxon>
        <taxon>Bacillaceae</taxon>
        <taxon>Amphibacillus</taxon>
    </lineage>
</organism>
<dbReference type="SMART" id="SM00419">
    <property type="entry name" value="HTH_CRP"/>
    <property type="match status" value="1"/>
</dbReference>
<keyword evidence="1" id="KW-0805">Transcription regulation</keyword>
<dbReference type="Gene3D" id="1.10.10.10">
    <property type="entry name" value="Winged helix-like DNA-binding domain superfamily/Winged helix DNA-binding domain"/>
    <property type="match status" value="1"/>
</dbReference>
<dbReference type="EMBL" id="BAABDL010000141">
    <property type="protein sequence ID" value="GAA4079627.1"/>
    <property type="molecule type" value="Genomic_DNA"/>
</dbReference>
<comment type="caution">
    <text evidence="7">The sequence shown here is derived from an EMBL/GenBank/DDBJ whole genome shotgun (WGS) entry which is preliminary data.</text>
</comment>
<feature type="domain" description="HTH crp-type" evidence="6">
    <location>
        <begin position="156"/>
        <end position="226"/>
    </location>
</feature>